<name>A0A011WTI0_RUMAL</name>
<protein>
    <submittedName>
        <fullName evidence="2">Uncharacterized protein</fullName>
    </submittedName>
</protein>
<dbReference type="Proteomes" id="UP000021369">
    <property type="component" value="Unassembled WGS sequence"/>
</dbReference>
<proteinExistence type="predicted"/>
<keyword evidence="1" id="KW-0812">Transmembrane</keyword>
<dbReference type="RefSeq" id="WP_037287594.1">
    <property type="nucleotide sequence ID" value="NZ_JEOB01000002.1"/>
</dbReference>
<feature type="transmembrane region" description="Helical" evidence="1">
    <location>
        <begin position="37"/>
        <end position="57"/>
    </location>
</feature>
<evidence type="ECO:0000313" key="3">
    <source>
        <dbReference type="Proteomes" id="UP000021369"/>
    </source>
</evidence>
<reference evidence="2 3" key="1">
    <citation type="submission" date="2013-06" db="EMBL/GenBank/DDBJ databases">
        <title>Rumen cellulosomics: divergent fiber-degrading strategies revealed by comparative genome-wide analysis of six Ruminococcal strains.</title>
        <authorList>
            <person name="Dassa B."/>
            <person name="Borovok I."/>
            <person name="Lamed R."/>
            <person name="Flint H."/>
            <person name="Yeoman C.J."/>
            <person name="White B."/>
            <person name="Bayer E.A."/>
        </authorList>
    </citation>
    <scope>NUCLEOTIDE SEQUENCE [LARGE SCALE GENOMIC DNA]</scope>
    <source>
        <strain evidence="2 3">SY3</strain>
    </source>
</reference>
<evidence type="ECO:0000256" key="1">
    <source>
        <dbReference type="SAM" id="Phobius"/>
    </source>
</evidence>
<keyword evidence="1" id="KW-1133">Transmembrane helix</keyword>
<dbReference type="AlphaFoldDB" id="A0A011WTI0"/>
<keyword evidence="1" id="KW-0472">Membrane</keyword>
<evidence type="ECO:0000313" key="2">
    <source>
        <dbReference type="EMBL" id="EXM40335.1"/>
    </source>
</evidence>
<organism evidence="2 3">
    <name type="scientific">Ruminococcus albus SY3</name>
    <dbReference type="NCBI Taxonomy" id="1341156"/>
    <lineage>
        <taxon>Bacteria</taxon>
        <taxon>Bacillati</taxon>
        <taxon>Bacillota</taxon>
        <taxon>Clostridia</taxon>
        <taxon>Eubacteriales</taxon>
        <taxon>Oscillospiraceae</taxon>
        <taxon>Ruminococcus</taxon>
    </lineage>
</organism>
<dbReference type="EMBL" id="JEOB01000002">
    <property type="protein sequence ID" value="EXM40335.1"/>
    <property type="molecule type" value="Genomic_DNA"/>
</dbReference>
<comment type="caution">
    <text evidence="2">The sequence shown here is derived from an EMBL/GenBank/DDBJ whole genome shotgun (WGS) entry which is preliminary data.</text>
</comment>
<sequence length="97" mass="10661">MGLIVYFIILLAMAAGIPTAAVSIGEKIADLNNEENLILLVAVLLLSFIPLALYFHIGRKKFGEKHRHIIISSAAMVMVVYAGFYMFIWNGLTPLAP</sequence>
<dbReference type="OrthoDB" id="1823025at2"/>
<dbReference type="PATRIC" id="fig|1341156.4.peg.1372"/>
<accession>A0A011WTI0</accession>
<feature type="transmembrane region" description="Helical" evidence="1">
    <location>
        <begin position="69"/>
        <end position="88"/>
    </location>
</feature>
<keyword evidence="3" id="KW-1185">Reference proteome</keyword>
<gene>
    <name evidence="2" type="ORF">RASY3_10345</name>
</gene>